<dbReference type="Gene3D" id="3.40.50.720">
    <property type="entry name" value="NAD(P)-binding Rossmann-like Domain"/>
    <property type="match status" value="1"/>
</dbReference>
<protein>
    <submittedName>
        <fullName evidence="3">Oxidoreductase</fullName>
    </submittedName>
</protein>
<sequence>MFGTGHWAREVHGAALAAHPEVEFAGVWGRNPAKASSLAQVFGVRAFDEVGALLAEVDAVAFALPPDVQASLALQAARAGKHLLLDKPLALTVADADAVVAEVEARGLASVIFFTHRYQPTTTEALAKAIDTGGWHGGQAISFGSIYGEGSPYAESVWRQQHGGLWDIGPHALSLLIPVLGPVTSVVAVSGPRQTTHVTSTHAGGAVSTMALTLDSAPLASRAETTLHGESGWVTLPKFDGDAVGSLSRAISQLIEAVPTGRHPLDVRFGRDVVAILAAAEASALTGARVDVS</sequence>
<dbReference type="InterPro" id="IPR036291">
    <property type="entry name" value="NAD(P)-bd_dom_sf"/>
</dbReference>
<dbReference type="PANTHER" id="PTHR43818:SF11">
    <property type="entry name" value="BCDNA.GH03377"/>
    <property type="match status" value="1"/>
</dbReference>
<keyword evidence="4" id="KW-1185">Reference proteome</keyword>
<dbReference type="Gene3D" id="3.30.360.10">
    <property type="entry name" value="Dihydrodipicolinate Reductase, domain 2"/>
    <property type="match status" value="1"/>
</dbReference>
<dbReference type="AlphaFoldDB" id="A0A8J3QGV5"/>
<dbReference type="PANTHER" id="PTHR43818">
    <property type="entry name" value="BCDNA.GH03377"/>
    <property type="match status" value="1"/>
</dbReference>
<gene>
    <name evidence="3" type="ORF">Rhe02_71480</name>
</gene>
<dbReference type="InterPro" id="IPR050463">
    <property type="entry name" value="Gfo/Idh/MocA_oxidrdct_glycsds"/>
</dbReference>
<organism evidence="3 4">
    <name type="scientific">Rhizocola hellebori</name>
    <dbReference type="NCBI Taxonomy" id="1392758"/>
    <lineage>
        <taxon>Bacteria</taxon>
        <taxon>Bacillati</taxon>
        <taxon>Actinomycetota</taxon>
        <taxon>Actinomycetes</taxon>
        <taxon>Micromonosporales</taxon>
        <taxon>Micromonosporaceae</taxon>
        <taxon>Rhizocola</taxon>
    </lineage>
</organism>
<evidence type="ECO:0000313" key="3">
    <source>
        <dbReference type="EMBL" id="GIH09081.1"/>
    </source>
</evidence>
<feature type="domain" description="Gfo/Idh/MocA-like oxidoreductase N-terminal" evidence="2">
    <location>
        <begin position="1"/>
        <end position="108"/>
    </location>
</feature>
<dbReference type="GO" id="GO:0016491">
    <property type="term" value="F:oxidoreductase activity"/>
    <property type="evidence" value="ECO:0007669"/>
    <property type="project" value="UniProtKB-KW"/>
</dbReference>
<reference evidence="3" key="1">
    <citation type="submission" date="2021-01" db="EMBL/GenBank/DDBJ databases">
        <title>Whole genome shotgun sequence of Rhizocola hellebori NBRC 109834.</title>
        <authorList>
            <person name="Komaki H."/>
            <person name="Tamura T."/>
        </authorList>
    </citation>
    <scope>NUCLEOTIDE SEQUENCE</scope>
    <source>
        <strain evidence="3">NBRC 109834</strain>
    </source>
</reference>
<evidence type="ECO:0000259" key="2">
    <source>
        <dbReference type="Pfam" id="PF01408"/>
    </source>
</evidence>
<dbReference type="InterPro" id="IPR000683">
    <property type="entry name" value="Gfo/Idh/MocA-like_OxRdtase_N"/>
</dbReference>
<dbReference type="SUPFAM" id="SSF51735">
    <property type="entry name" value="NAD(P)-binding Rossmann-fold domains"/>
    <property type="match status" value="1"/>
</dbReference>
<dbReference type="Pfam" id="PF01408">
    <property type="entry name" value="GFO_IDH_MocA"/>
    <property type="match status" value="1"/>
</dbReference>
<dbReference type="Proteomes" id="UP000612899">
    <property type="component" value="Unassembled WGS sequence"/>
</dbReference>
<name>A0A8J3QGV5_9ACTN</name>
<accession>A0A8J3QGV5</accession>
<evidence type="ECO:0000256" key="1">
    <source>
        <dbReference type="ARBA" id="ARBA00023002"/>
    </source>
</evidence>
<keyword evidence="1" id="KW-0560">Oxidoreductase</keyword>
<evidence type="ECO:0000313" key="4">
    <source>
        <dbReference type="Proteomes" id="UP000612899"/>
    </source>
</evidence>
<comment type="caution">
    <text evidence="3">The sequence shown here is derived from an EMBL/GenBank/DDBJ whole genome shotgun (WGS) entry which is preliminary data.</text>
</comment>
<dbReference type="GO" id="GO:0000166">
    <property type="term" value="F:nucleotide binding"/>
    <property type="evidence" value="ECO:0007669"/>
    <property type="project" value="InterPro"/>
</dbReference>
<proteinExistence type="predicted"/>
<dbReference type="EMBL" id="BONY01000061">
    <property type="protein sequence ID" value="GIH09081.1"/>
    <property type="molecule type" value="Genomic_DNA"/>
</dbReference>
<dbReference type="SUPFAM" id="SSF55347">
    <property type="entry name" value="Glyceraldehyde-3-phosphate dehydrogenase-like, C-terminal domain"/>
    <property type="match status" value="1"/>
</dbReference>